<dbReference type="InterPro" id="IPR008254">
    <property type="entry name" value="Flavodoxin/NO_synth"/>
</dbReference>
<dbReference type="Pfam" id="PF12641">
    <property type="entry name" value="Flavodoxin_3"/>
    <property type="match status" value="1"/>
</dbReference>
<keyword evidence="3" id="KW-1185">Reference proteome</keyword>
<evidence type="ECO:0000313" key="3">
    <source>
        <dbReference type="Proteomes" id="UP000249377"/>
    </source>
</evidence>
<organism evidence="2 3">
    <name type="scientific">Hydrogeniiclostridium mannosilyticum</name>
    <dbReference type="NCBI Taxonomy" id="2764322"/>
    <lineage>
        <taxon>Bacteria</taxon>
        <taxon>Bacillati</taxon>
        <taxon>Bacillota</taxon>
        <taxon>Clostridia</taxon>
        <taxon>Eubacteriales</taxon>
        <taxon>Acutalibacteraceae</taxon>
        <taxon>Hydrogeniiclostridium</taxon>
    </lineage>
</organism>
<evidence type="ECO:0000259" key="1">
    <source>
        <dbReference type="Pfam" id="PF12641"/>
    </source>
</evidence>
<sequence length="171" mass="18575">MCAMRAMILYDSATGNTEYLAKALGKAMPGVPCCRIGTLSIAETEALGAADRVYLGFWTDKGACSQRLREVLPGLAGKKVFLFGTAGFGAAEDYFAQIIERVRAELPQDCTVTGWYMCAGRMSEVIRLRYEEMLENPATKRKAQLLLANFDAVQAHPNADDAIALLEKAGV</sequence>
<gene>
    <name evidence="2" type="ORF">DPQ25_10695</name>
</gene>
<proteinExistence type="predicted"/>
<dbReference type="PROSITE" id="PS00201">
    <property type="entry name" value="FLAVODOXIN"/>
    <property type="match status" value="1"/>
</dbReference>
<dbReference type="EMBL" id="QLYR01000007">
    <property type="protein sequence ID" value="RAQ28205.1"/>
    <property type="molecule type" value="Genomic_DNA"/>
</dbReference>
<reference evidence="2 3" key="1">
    <citation type="submission" date="2018-06" db="EMBL/GenBank/DDBJ databases">
        <title>Noncontiguous genome sequence of Ruminococcaceae bacterium ASD2818.</title>
        <authorList>
            <person name="Chaplin A.V."/>
            <person name="Sokolova S.R."/>
            <person name="Kochetkova T.O."/>
            <person name="Goltsov A.Y."/>
            <person name="Trofimov D.Y."/>
            <person name="Efimov B.A."/>
        </authorList>
    </citation>
    <scope>NUCLEOTIDE SEQUENCE [LARGE SCALE GENOMIC DNA]</scope>
    <source>
        <strain evidence="2 3">ASD2818</strain>
    </source>
</reference>
<accession>A0A328UAT8</accession>
<dbReference type="Proteomes" id="UP000249377">
    <property type="component" value="Unassembled WGS sequence"/>
</dbReference>
<dbReference type="GO" id="GO:0010181">
    <property type="term" value="F:FMN binding"/>
    <property type="evidence" value="ECO:0007669"/>
    <property type="project" value="InterPro"/>
</dbReference>
<dbReference type="InterPro" id="IPR054633">
    <property type="entry name" value="BilS"/>
</dbReference>
<protein>
    <submittedName>
        <fullName evidence="2">Flavodoxin</fullName>
    </submittedName>
</protein>
<evidence type="ECO:0000313" key="2">
    <source>
        <dbReference type="EMBL" id="RAQ28205.1"/>
    </source>
</evidence>
<dbReference type="NCBIfam" id="NF045594">
    <property type="entry name" value="flavodox_BilS"/>
    <property type="match status" value="1"/>
</dbReference>
<dbReference type="AlphaFoldDB" id="A0A328UAT8"/>
<dbReference type="InterPro" id="IPR029039">
    <property type="entry name" value="Flavoprotein-like_sf"/>
</dbReference>
<dbReference type="GO" id="GO:0009055">
    <property type="term" value="F:electron transfer activity"/>
    <property type="evidence" value="ECO:0007669"/>
    <property type="project" value="InterPro"/>
</dbReference>
<name>A0A328UAT8_9FIRM</name>
<dbReference type="SUPFAM" id="SSF52218">
    <property type="entry name" value="Flavoproteins"/>
    <property type="match status" value="1"/>
</dbReference>
<feature type="domain" description="Flavodoxin-like" evidence="1">
    <location>
        <begin position="8"/>
        <end position="163"/>
    </location>
</feature>
<comment type="caution">
    <text evidence="2">The sequence shown here is derived from an EMBL/GenBank/DDBJ whole genome shotgun (WGS) entry which is preliminary data.</text>
</comment>
<dbReference type="GO" id="GO:0016651">
    <property type="term" value="F:oxidoreductase activity, acting on NAD(P)H"/>
    <property type="evidence" value="ECO:0007669"/>
    <property type="project" value="UniProtKB-ARBA"/>
</dbReference>
<dbReference type="InterPro" id="IPR001226">
    <property type="entry name" value="Flavodoxin_CS"/>
</dbReference>
<dbReference type="Gene3D" id="3.40.50.360">
    <property type="match status" value="1"/>
</dbReference>